<keyword evidence="3" id="KW-1185">Reference proteome</keyword>
<gene>
    <name evidence="2" type="ORF">NG799_27135</name>
</gene>
<comment type="caution">
    <text evidence="2">The sequence shown here is derived from an EMBL/GenBank/DDBJ whole genome shotgun (WGS) entry which is preliminary data.</text>
</comment>
<accession>A0ABT2MZ97</accession>
<dbReference type="EMBL" id="JAMXFF010000068">
    <property type="protein sequence ID" value="MCT7969993.1"/>
    <property type="molecule type" value="Genomic_DNA"/>
</dbReference>
<dbReference type="RefSeq" id="WP_368009429.1">
    <property type="nucleotide sequence ID" value="NZ_JAMXFF010000068.1"/>
</dbReference>
<proteinExistence type="predicted"/>
<dbReference type="Proteomes" id="UP001525890">
    <property type="component" value="Unassembled WGS sequence"/>
</dbReference>
<organism evidence="2 3">
    <name type="scientific">Laspinema palackyanum D2a</name>
    <dbReference type="NCBI Taxonomy" id="2953684"/>
    <lineage>
        <taxon>Bacteria</taxon>
        <taxon>Bacillati</taxon>
        <taxon>Cyanobacteriota</taxon>
        <taxon>Cyanophyceae</taxon>
        <taxon>Oscillatoriophycideae</taxon>
        <taxon>Oscillatoriales</taxon>
        <taxon>Laspinemataceae</taxon>
        <taxon>Laspinema</taxon>
        <taxon>Laspinema palackyanum</taxon>
    </lineage>
</organism>
<feature type="compositionally biased region" description="Pro residues" evidence="1">
    <location>
        <begin position="202"/>
        <end position="213"/>
    </location>
</feature>
<feature type="region of interest" description="Disordered" evidence="1">
    <location>
        <begin position="184"/>
        <end position="241"/>
    </location>
</feature>
<name>A0ABT2MZ97_9CYAN</name>
<evidence type="ECO:0000256" key="1">
    <source>
        <dbReference type="SAM" id="MobiDB-lite"/>
    </source>
</evidence>
<evidence type="ECO:0000313" key="2">
    <source>
        <dbReference type="EMBL" id="MCT7969993.1"/>
    </source>
</evidence>
<evidence type="ECO:0000313" key="3">
    <source>
        <dbReference type="Proteomes" id="UP001525890"/>
    </source>
</evidence>
<sequence>MTRIKIEVTDVYCADTEDITGADDFYLVGALVGGSEIKGILTCPIKINEKQTKTFPSGDCVLFDGEVPSGQAIKGGLKALDEDYAKDWSRYQDTIRQITQEVSSALAGAGSNAVSAGLILSVSTRGIGILQGYDRDDLLGATELEITTTGPSYEEKIWRMSKKSSMGWSTWDYTVRYRITRSESPINNEQPSQTSSSNSPVVEPPAPEKPPINSPVVEPSAPEKPPINSQIVEQPVPEKPPINSPVIEPPAPEEVAVNPVVDRLVLKELYDMRLPAEHIARCLESELGSNARALVETSLKQLAENGLVETVDLDYPETLWTATPKGEDYKGDSTLSIKEEILGEKQSQADKAVLRALSHSGMHNLDLDFLMSSTDNIDRYSNRYPDRYSDRYRDMERYRPPMRGGRLTMESLLREVHEYELGVYSDHQKIPAIQASLQRLKDNGMIEKTEFRGWEITDKGRDFMYS</sequence>
<reference evidence="2 3" key="1">
    <citation type="journal article" date="2022" name="Front. Microbiol.">
        <title>High genomic differentiation and limited gene flow indicate recent cryptic speciation within the genus Laspinema (cyanobacteria).</title>
        <authorList>
            <person name="Stanojkovic A."/>
            <person name="Skoupy S."/>
            <person name="Skaloud P."/>
            <person name="Dvorak P."/>
        </authorList>
    </citation>
    <scope>NUCLEOTIDE SEQUENCE [LARGE SCALE GENOMIC DNA]</scope>
    <source>
        <strain evidence="2 3">D2a</strain>
    </source>
</reference>
<protein>
    <submittedName>
        <fullName evidence="2">Uncharacterized protein</fullName>
    </submittedName>
</protein>
<feature type="compositionally biased region" description="Polar residues" evidence="1">
    <location>
        <begin position="184"/>
        <end position="199"/>
    </location>
</feature>